<name>A0A1S2XB78_CICAR</name>
<organism evidence="12 13">
    <name type="scientific">Cicer arietinum</name>
    <name type="common">Chickpea</name>
    <name type="synonym">Garbanzo</name>
    <dbReference type="NCBI Taxonomy" id="3827"/>
    <lineage>
        <taxon>Eukaryota</taxon>
        <taxon>Viridiplantae</taxon>
        <taxon>Streptophyta</taxon>
        <taxon>Embryophyta</taxon>
        <taxon>Tracheophyta</taxon>
        <taxon>Spermatophyta</taxon>
        <taxon>Magnoliopsida</taxon>
        <taxon>eudicotyledons</taxon>
        <taxon>Gunneridae</taxon>
        <taxon>Pentapetalae</taxon>
        <taxon>rosids</taxon>
        <taxon>fabids</taxon>
        <taxon>Fabales</taxon>
        <taxon>Fabaceae</taxon>
        <taxon>Papilionoideae</taxon>
        <taxon>50 kb inversion clade</taxon>
        <taxon>NPAAA clade</taxon>
        <taxon>Hologalegina</taxon>
        <taxon>IRL clade</taxon>
        <taxon>Cicereae</taxon>
        <taxon>Cicer</taxon>
    </lineage>
</organism>
<dbReference type="PANTHER" id="PTHR22936:SF87">
    <property type="entry name" value="RHOMBOID-LIKE PROTEIN 5"/>
    <property type="match status" value="1"/>
</dbReference>
<dbReference type="PANTHER" id="PTHR22936">
    <property type="entry name" value="RHOMBOID-RELATED"/>
    <property type="match status" value="1"/>
</dbReference>
<dbReference type="SUPFAM" id="SSF144091">
    <property type="entry name" value="Rhomboid-like"/>
    <property type="match status" value="1"/>
</dbReference>
<evidence type="ECO:0000256" key="7">
    <source>
        <dbReference type="ARBA" id="ARBA00022825"/>
    </source>
</evidence>
<dbReference type="PaxDb" id="3827-XP_004486676.1"/>
<feature type="transmembrane region" description="Helical" evidence="10">
    <location>
        <begin position="279"/>
        <end position="302"/>
    </location>
</feature>
<proteinExistence type="inferred from homology"/>
<dbReference type="GO" id="GO:0006508">
    <property type="term" value="P:proteolysis"/>
    <property type="evidence" value="ECO:0007669"/>
    <property type="project" value="UniProtKB-KW"/>
</dbReference>
<dbReference type="AlphaFoldDB" id="A0A1S2XB78"/>
<dbReference type="InterPro" id="IPR022764">
    <property type="entry name" value="Peptidase_S54_rhomboid_dom"/>
</dbReference>
<comment type="subcellular location">
    <subcellularLocation>
        <location evidence="2 10">Membrane</location>
        <topology evidence="2 10">Multi-pass membrane protein</topology>
    </subcellularLocation>
</comment>
<dbReference type="FunFam" id="1.20.1540.10:FF:000019">
    <property type="entry name" value="RHOMBOID-like protein"/>
    <property type="match status" value="1"/>
</dbReference>
<dbReference type="Proteomes" id="UP000087171">
    <property type="component" value="Chromosome Ca1"/>
</dbReference>
<feature type="transmembrane region" description="Helical" evidence="10">
    <location>
        <begin position="145"/>
        <end position="166"/>
    </location>
</feature>
<dbReference type="GO" id="GO:0005794">
    <property type="term" value="C:Golgi apparatus"/>
    <property type="evidence" value="ECO:0007669"/>
    <property type="project" value="UniProtKB-ARBA"/>
</dbReference>
<feature type="transmembrane region" description="Helical" evidence="10">
    <location>
        <begin position="172"/>
        <end position="191"/>
    </location>
</feature>
<accession>A0A1S2XB78</accession>
<feature type="domain" description="Peptidase S54 rhomboid" evidence="11">
    <location>
        <begin position="108"/>
        <end position="250"/>
    </location>
</feature>
<keyword evidence="12" id="KW-1185">Reference proteome</keyword>
<dbReference type="GO" id="GO:0004252">
    <property type="term" value="F:serine-type endopeptidase activity"/>
    <property type="evidence" value="ECO:0007669"/>
    <property type="project" value="InterPro"/>
</dbReference>
<protein>
    <recommendedName>
        <fullName evidence="10">RHOMBOID-like protein</fullName>
        <ecNumber evidence="10">3.4.21.105</ecNumber>
    </recommendedName>
</protein>
<evidence type="ECO:0000256" key="10">
    <source>
        <dbReference type="RuleBase" id="RU362115"/>
    </source>
</evidence>
<evidence type="ECO:0000256" key="9">
    <source>
        <dbReference type="ARBA" id="ARBA00023136"/>
    </source>
</evidence>
<dbReference type="InterPro" id="IPR002610">
    <property type="entry name" value="Peptidase_S54_rhomboid-like"/>
</dbReference>
<feature type="transmembrane region" description="Helical" evidence="10">
    <location>
        <begin position="203"/>
        <end position="226"/>
    </location>
</feature>
<dbReference type="KEGG" id="cam:101488459"/>
<evidence type="ECO:0000256" key="1">
    <source>
        <dbReference type="ARBA" id="ARBA00000156"/>
    </source>
</evidence>
<evidence type="ECO:0000256" key="5">
    <source>
        <dbReference type="ARBA" id="ARBA00022692"/>
    </source>
</evidence>
<gene>
    <name evidence="13" type="primary">LOC101488459</name>
</gene>
<evidence type="ECO:0000259" key="11">
    <source>
        <dbReference type="Pfam" id="PF01694"/>
    </source>
</evidence>
<keyword evidence="9 10" id="KW-0472">Membrane</keyword>
<feature type="transmembrane region" description="Helical" evidence="10">
    <location>
        <begin position="117"/>
        <end position="138"/>
    </location>
</feature>
<keyword evidence="8 10" id="KW-1133">Transmembrane helix</keyword>
<dbReference type="InterPro" id="IPR035952">
    <property type="entry name" value="Rhomboid-like_sf"/>
</dbReference>
<evidence type="ECO:0000313" key="12">
    <source>
        <dbReference type="Proteomes" id="UP000087171"/>
    </source>
</evidence>
<evidence type="ECO:0000256" key="2">
    <source>
        <dbReference type="ARBA" id="ARBA00004141"/>
    </source>
</evidence>
<dbReference type="Gene3D" id="1.20.1540.10">
    <property type="entry name" value="Rhomboid-like"/>
    <property type="match status" value="1"/>
</dbReference>
<comment type="similarity">
    <text evidence="3 10">Belongs to the peptidase S54 family.</text>
</comment>
<comment type="catalytic activity">
    <reaction evidence="1 10">
        <text>Cleaves type-1 transmembrane domains using a catalytic dyad composed of serine and histidine that are contributed by different transmembrane domains.</text>
        <dbReference type="EC" id="3.4.21.105"/>
    </reaction>
</comment>
<dbReference type="GO" id="GO:0016020">
    <property type="term" value="C:membrane"/>
    <property type="evidence" value="ECO:0007669"/>
    <property type="project" value="UniProtKB-SubCell"/>
</dbReference>
<dbReference type="EC" id="3.4.21.105" evidence="10"/>
<dbReference type="OrthoDB" id="418595at2759"/>
<dbReference type="RefSeq" id="XP_004486676.1">
    <property type="nucleotide sequence ID" value="XM_004486619.3"/>
</dbReference>
<keyword evidence="6 10" id="KW-0378">Hydrolase</keyword>
<keyword evidence="4 10" id="KW-0645">Protease</keyword>
<evidence type="ECO:0000256" key="3">
    <source>
        <dbReference type="ARBA" id="ARBA00009045"/>
    </source>
</evidence>
<dbReference type="eggNOG" id="KOG2289">
    <property type="taxonomic scope" value="Eukaryota"/>
</dbReference>
<sequence length="311" mass="34824">MGKRPPFSTDIEAARYPPPPPPNFHASQTKLWFSWLVPLIFLANIAMFVYSMYLNDCPGYLNDDVCLFSQYLGRFSFQPFNENPLLGPSVRTLRVLGALEKDLVVGENEAWRFFSCMFLHAGVVHLLANMFSLLFIGVRLEKEFGFLRIGLLYLFSGFGGSLLSILHLRDSVAPNTISVGASGALFGLLGAMLSELLTNWTIYVNKCAALTSLLLIIGLNLAVGFLPHVDNSAHIGGFLAGFFLGFVILMRPQFGYVNRKYLPPGHDAKRKSKYKFYQYLFLILSVIILLLGYAYCLASLYLGKSDEMFSY</sequence>
<evidence type="ECO:0000313" key="13">
    <source>
        <dbReference type="RefSeq" id="XP_004486676.1"/>
    </source>
</evidence>
<keyword evidence="5 10" id="KW-0812">Transmembrane</keyword>
<reference evidence="12" key="1">
    <citation type="journal article" date="2013" name="Nat. Biotechnol.">
        <title>Draft genome sequence of chickpea (Cicer arietinum) provides a resource for trait improvement.</title>
        <authorList>
            <person name="Varshney R.K."/>
            <person name="Song C."/>
            <person name="Saxena R.K."/>
            <person name="Azam S."/>
            <person name="Yu S."/>
            <person name="Sharpe A.G."/>
            <person name="Cannon S."/>
            <person name="Baek J."/>
            <person name="Rosen B.D."/>
            <person name="Tar'an B."/>
            <person name="Millan T."/>
            <person name="Zhang X."/>
            <person name="Ramsay L.D."/>
            <person name="Iwata A."/>
            <person name="Wang Y."/>
            <person name="Nelson W."/>
            <person name="Farmer A.D."/>
            <person name="Gaur P.M."/>
            <person name="Soderlund C."/>
            <person name="Penmetsa R.V."/>
            <person name="Xu C."/>
            <person name="Bharti A.K."/>
            <person name="He W."/>
            <person name="Winter P."/>
            <person name="Zhao S."/>
            <person name="Hane J.K."/>
            <person name="Carrasquilla-Garcia N."/>
            <person name="Condie J.A."/>
            <person name="Upadhyaya H.D."/>
            <person name="Luo M.C."/>
            <person name="Thudi M."/>
            <person name="Gowda C.L."/>
            <person name="Singh N.P."/>
            <person name="Lichtenzveig J."/>
            <person name="Gali K.K."/>
            <person name="Rubio J."/>
            <person name="Nadarajan N."/>
            <person name="Dolezel J."/>
            <person name="Bansal K.C."/>
            <person name="Xu X."/>
            <person name="Edwards D."/>
            <person name="Zhang G."/>
            <person name="Kahl G."/>
            <person name="Gil J."/>
            <person name="Singh K.B."/>
            <person name="Datta S.K."/>
            <person name="Jackson S.A."/>
            <person name="Wang J."/>
            <person name="Cook D.R."/>
        </authorList>
    </citation>
    <scope>NUCLEOTIDE SEQUENCE [LARGE SCALE GENOMIC DNA]</scope>
    <source>
        <strain evidence="12">cv. CDC Frontier</strain>
    </source>
</reference>
<keyword evidence="7 10" id="KW-0720">Serine protease</keyword>
<dbReference type="GeneID" id="101488459"/>
<comment type="function">
    <text evidence="10">Serine protease involved in intramembrane proteolysis.</text>
</comment>
<reference evidence="13" key="2">
    <citation type="submission" date="2025-08" db="UniProtKB">
        <authorList>
            <consortium name="RefSeq"/>
        </authorList>
    </citation>
    <scope>IDENTIFICATION</scope>
    <source>
        <tissue evidence="13">Etiolated seedlings</tissue>
    </source>
</reference>
<feature type="transmembrane region" description="Helical" evidence="10">
    <location>
        <begin position="232"/>
        <end position="250"/>
    </location>
</feature>
<evidence type="ECO:0000256" key="6">
    <source>
        <dbReference type="ARBA" id="ARBA00022801"/>
    </source>
</evidence>
<feature type="transmembrane region" description="Helical" evidence="10">
    <location>
        <begin position="31"/>
        <end position="53"/>
    </location>
</feature>
<dbReference type="Pfam" id="PF01694">
    <property type="entry name" value="Rhomboid"/>
    <property type="match status" value="1"/>
</dbReference>
<dbReference type="STRING" id="3827.A0A1S2XB78"/>
<evidence type="ECO:0000256" key="4">
    <source>
        <dbReference type="ARBA" id="ARBA00022670"/>
    </source>
</evidence>
<evidence type="ECO:0000256" key="8">
    <source>
        <dbReference type="ARBA" id="ARBA00022989"/>
    </source>
</evidence>